<dbReference type="InterPro" id="IPR050553">
    <property type="entry name" value="Thioredoxin_ResA/DsbE_sf"/>
</dbReference>
<evidence type="ECO:0000259" key="6">
    <source>
        <dbReference type="PROSITE" id="PS51352"/>
    </source>
</evidence>
<dbReference type="PANTHER" id="PTHR42852:SF6">
    <property type="entry name" value="THIOL:DISULFIDE INTERCHANGE PROTEIN DSBE"/>
    <property type="match status" value="1"/>
</dbReference>
<sequence>MKKIFVFWACLAFFICHVQVTVGQTSIKGKLDVKKDTLLHVSYVSDRGYADEVVQVKNGKFEWRNLIDFPTRVTFKLGVDEVASMWTEPGEMNLDLQTGKFCDYRLKGSKTNIVVQAFEKEMQPEYQKLEKITKRVQNGELPENEKKKAMEEYYAIIKPLNAKKLKFVEEHPDSYYAASLLFEAQFYANLSAEETSRYLNMFSESVSKSPYLRRIRQDLEGKINGAVGRKAPLFARNDVHGKPFELAKLIGEKYVIIDFWASWCGPCRALNPHLKEIYRKYQKEGLVIVCVADDDSSKNKWQKAITDDGLDEFIHVLRGWRGLEYFFDVETDISSKYDVHSLPTKFLIDKNGIIVGRYGGGGESHEAMDAKLKEMFGY</sequence>
<dbReference type="GO" id="GO:0030313">
    <property type="term" value="C:cell envelope"/>
    <property type="evidence" value="ECO:0007669"/>
    <property type="project" value="UniProtKB-SubCell"/>
</dbReference>
<gene>
    <name evidence="7" type="ORF">DWW18_07870</name>
</gene>
<dbReference type="GO" id="GO:0016491">
    <property type="term" value="F:oxidoreductase activity"/>
    <property type="evidence" value="ECO:0007669"/>
    <property type="project" value="InterPro"/>
</dbReference>
<dbReference type="Pfam" id="PF00578">
    <property type="entry name" value="AhpC-TSA"/>
    <property type="match status" value="1"/>
</dbReference>
<evidence type="ECO:0000256" key="5">
    <source>
        <dbReference type="SAM" id="SignalP"/>
    </source>
</evidence>
<dbReference type="EMBL" id="QRZA01000007">
    <property type="protein sequence ID" value="RGV34591.1"/>
    <property type="molecule type" value="Genomic_DNA"/>
</dbReference>
<evidence type="ECO:0000313" key="8">
    <source>
        <dbReference type="Proteomes" id="UP000283589"/>
    </source>
</evidence>
<dbReference type="InterPro" id="IPR017937">
    <property type="entry name" value="Thioredoxin_CS"/>
</dbReference>
<feature type="domain" description="Thioredoxin" evidence="6">
    <location>
        <begin position="225"/>
        <end position="377"/>
    </location>
</feature>
<comment type="caution">
    <text evidence="7">The sequence shown here is derived from an EMBL/GenBank/DDBJ whole genome shotgun (WGS) entry which is preliminary data.</text>
</comment>
<dbReference type="PANTHER" id="PTHR42852">
    <property type="entry name" value="THIOL:DISULFIDE INTERCHANGE PROTEIN DSBE"/>
    <property type="match status" value="1"/>
</dbReference>
<evidence type="ECO:0000313" key="7">
    <source>
        <dbReference type="EMBL" id="RGV34591.1"/>
    </source>
</evidence>
<dbReference type="Proteomes" id="UP000283589">
    <property type="component" value="Unassembled WGS sequence"/>
</dbReference>
<feature type="signal peptide" evidence="5">
    <location>
        <begin position="1"/>
        <end position="18"/>
    </location>
</feature>
<dbReference type="AlphaFoldDB" id="A0A412X244"/>
<dbReference type="PROSITE" id="PS51352">
    <property type="entry name" value="THIOREDOXIN_2"/>
    <property type="match status" value="1"/>
</dbReference>
<dbReference type="GO" id="GO:0016209">
    <property type="term" value="F:antioxidant activity"/>
    <property type="evidence" value="ECO:0007669"/>
    <property type="project" value="InterPro"/>
</dbReference>
<comment type="subcellular location">
    <subcellularLocation>
        <location evidence="1">Cell envelope</location>
    </subcellularLocation>
</comment>
<dbReference type="RefSeq" id="WP_118259771.1">
    <property type="nucleotide sequence ID" value="NZ_CALBWO010000030.1"/>
</dbReference>
<reference evidence="7 8" key="1">
    <citation type="submission" date="2018-08" db="EMBL/GenBank/DDBJ databases">
        <title>A genome reference for cultivated species of the human gut microbiota.</title>
        <authorList>
            <person name="Zou Y."/>
            <person name="Xue W."/>
            <person name="Luo G."/>
        </authorList>
    </citation>
    <scope>NUCLEOTIDE SEQUENCE [LARGE SCALE GENOMIC DNA]</scope>
    <source>
        <strain evidence="7 8">AF14-49</strain>
    </source>
</reference>
<dbReference type="InterPro" id="IPR013766">
    <property type="entry name" value="Thioredoxin_domain"/>
</dbReference>
<dbReference type="Pfam" id="PF14289">
    <property type="entry name" value="DUF4369"/>
    <property type="match status" value="1"/>
</dbReference>
<evidence type="ECO:0000256" key="4">
    <source>
        <dbReference type="ARBA" id="ARBA00023284"/>
    </source>
</evidence>
<evidence type="ECO:0000256" key="3">
    <source>
        <dbReference type="ARBA" id="ARBA00023157"/>
    </source>
</evidence>
<accession>A0A412X244</accession>
<dbReference type="CDD" id="cd02966">
    <property type="entry name" value="TlpA_like_family"/>
    <property type="match status" value="1"/>
</dbReference>
<keyword evidence="4" id="KW-0676">Redox-active center</keyword>
<dbReference type="InterPro" id="IPR036249">
    <property type="entry name" value="Thioredoxin-like_sf"/>
</dbReference>
<protein>
    <submittedName>
        <fullName evidence="7">DUF4369 domain-containing protein</fullName>
    </submittedName>
</protein>
<evidence type="ECO:0000256" key="1">
    <source>
        <dbReference type="ARBA" id="ARBA00004196"/>
    </source>
</evidence>
<keyword evidence="2" id="KW-0201">Cytochrome c-type biogenesis</keyword>
<dbReference type="SUPFAM" id="SSF52833">
    <property type="entry name" value="Thioredoxin-like"/>
    <property type="match status" value="1"/>
</dbReference>
<organism evidence="7 8">
    <name type="scientific">Butyricimonas virosa</name>
    <dbReference type="NCBI Taxonomy" id="544645"/>
    <lineage>
        <taxon>Bacteria</taxon>
        <taxon>Pseudomonadati</taxon>
        <taxon>Bacteroidota</taxon>
        <taxon>Bacteroidia</taxon>
        <taxon>Bacteroidales</taxon>
        <taxon>Odoribacteraceae</taxon>
        <taxon>Butyricimonas</taxon>
    </lineage>
</organism>
<keyword evidence="3" id="KW-1015">Disulfide bond</keyword>
<keyword evidence="5" id="KW-0732">Signal</keyword>
<dbReference type="GO" id="GO:0017004">
    <property type="term" value="P:cytochrome complex assembly"/>
    <property type="evidence" value="ECO:0007669"/>
    <property type="project" value="UniProtKB-KW"/>
</dbReference>
<dbReference type="Gene3D" id="3.40.30.10">
    <property type="entry name" value="Glutaredoxin"/>
    <property type="match status" value="1"/>
</dbReference>
<name>A0A412X244_9BACT</name>
<evidence type="ECO:0000256" key="2">
    <source>
        <dbReference type="ARBA" id="ARBA00022748"/>
    </source>
</evidence>
<proteinExistence type="predicted"/>
<dbReference type="PROSITE" id="PS00194">
    <property type="entry name" value="THIOREDOXIN_1"/>
    <property type="match status" value="1"/>
</dbReference>
<dbReference type="InterPro" id="IPR025380">
    <property type="entry name" value="DUF4369"/>
</dbReference>
<dbReference type="InterPro" id="IPR000866">
    <property type="entry name" value="AhpC/TSA"/>
</dbReference>
<feature type="chain" id="PRO_5019066914" evidence="5">
    <location>
        <begin position="19"/>
        <end position="378"/>
    </location>
</feature>